<evidence type="ECO:0000313" key="1">
    <source>
        <dbReference type="EMBL" id="PTU24521.1"/>
    </source>
</evidence>
<proteinExistence type="predicted"/>
<dbReference type="VEuPathDB" id="FungiDB:P175DRAFT_039152"/>
<protein>
    <submittedName>
        <fullName evidence="1">Uncharacterized protein</fullName>
    </submittedName>
</protein>
<organism evidence="1 2">
    <name type="scientific">Aspergillus ochraceoroseus IBT 24754</name>
    <dbReference type="NCBI Taxonomy" id="1392256"/>
    <lineage>
        <taxon>Eukaryota</taxon>
        <taxon>Fungi</taxon>
        <taxon>Dikarya</taxon>
        <taxon>Ascomycota</taxon>
        <taxon>Pezizomycotina</taxon>
        <taxon>Eurotiomycetes</taxon>
        <taxon>Eurotiomycetidae</taxon>
        <taxon>Eurotiales</taxon>
        <taxon>Aspergillaceae</taxon>
        <taxon>Aspergillus</taxon>
        <taxon>Aspergillus subgen. Nidulantes</taxon>
    </lineage>
</organism>
<dbReference type="GeneID" id="63809858"/>
<dbReference type="AlphaFoldDB" id="A0A2T5M7K1"/>
<reference evidence="1 2" key="1">
    <citation type="journal article" date="2018" name="Proc. Natl. Acad. Sci. U.S.A.">
        <title>Linking secondary metabolites to gene clusters through genome sequencing of six diverse Aspergillus species.</title>
        <authorList>
            <person name="Kaerboelling I."/>
            <person name="Vesth T.C."/>
            <person name="Frisvad J.C."/>
            <person name="Nybo J.L."/>
            <person name="Theobald S."/>
            <person name="Kuo A."/>
            <person name="Bowyer P."/>
            <person name="Matsuda Y."/>
            <person name="Mondo S."/>
            <person name="Lyhne E.K."/>
            <person name="Kogle M.E."/>
            <person name="Clum A."/>
            <person name="Lipzen A."/>
            <person name="Salamov A."/>
            <person name="Ngan C.Y."/>
            <person name="Daum C."/>
            <person name="Chiniquy J."/>
            <person name="Barry K."/>
            <person name="LaButti K."/>
            <person name="Haridas S."/>
            <person name="Simmons B.A."/>
            <person name="Magnuson J.K."/>
            <person name="Mortensen U.H."/>
            <person name="Larsen T.O."/>
            <person name="Grigoriev I.V."/>
            <person name="Baker S.E."/>
            <person name="Andersen M.R."/>
        </authorList>
    </citation>
    <scope>NUCLEOTIDE SEQUENCE [LARGE SCALE GENOMIC DNA]</scope>
    <source>
        <strain evidence="1 2">IBT 24754</strain>
    </source>
</reference>
<dbReference type="Proteomes" id="UP000244073">
    <property type="component" value="Unassembled WGS sequence"/>
</dbReference>
<accession>A0A2T5M7K1</accession>
<name>A0A2T5M7K1_9EURO</name>
<dbReference type="EMBL" id="MSFN02000001">
    <property type="protein sequence ID" value="PTU24521.1"/>
    <property type="molecule type" value="Genomic_DNA"/>
</dbReference>
<dbReference type="RefSeq" id="XP_040755913.1">
    <property type="nucleotide sequence ID" value="XM_040892976.1"/>
</dbReference>
<comment type="caution">
    <text evidence="1">The sequence shown here is derived from an EMBL/GenBank/DDBJ whole genome shotgun (WGS) entry which is preliminary data.</text>
</comment>
<gene>
    <name evidence="1" type="ORF">P175DRAFT_039152</name>
</gene>
<evidence type="ECO:0000313" key="2">
    <source>
        <dbReference type="Proteomes" id="UP000244073"/>
    </source>
</evidence>
<sequence length="95" mass="10527">MPLKQAASLSQRQPVIVLVLVLVLQPFSTAHLTDIRLSAKGLVARMTALRKEITILDPWQERGSAIGRIVVLADLCCRQRELNDNRTPGPSTTIR</sequence>